<evidence type="ECO:0000313" key="2">
    <source>
        <dbReference type="Proteomes" id="UP000008703"/>
    </source>
</evidence>
<dbReference type="KEGG" id="svl:Strvi_0152"/>
<keyword evidence="2" id="KW-1185">Reference proteome</keyword>
<accession>G2PHX6</accession>
<dbReference type="AlphaFoldDB" id="G2PHX6"/>
<proteinExistence type="predicted"/>
<protein>
    <submittedName>
        <fullName evidence="1">Uncharacterized protein</fullName>
    </submittedName>
</protein>
<dbReference type="HOGENOM" id="CLU_1331337_0_0_11"/>
<evidence type="ECO:0000313" key="1">
    <source>
        <dbReference type="EMBL" id="AEM88927.1"/>
    </source>
</evidence>
<gene>
    <name evidence="1" type="ORF">Strvi_0152</name>
</gene>
<dbReference type="RefSeq" id="WP_014043862.1">
    <property type="nucleotide sequence ID" value="NC_015952.1"/>
</dbReference>
<dbReference type="Proteomes" id="UP000008703">
    <property type="component" value="Plasmid pSTRVI02"/>
</dbReference>
<geneLocation type="plasmid" evidence="1 2">
    <name>pSTRVI02</name>
</geneLocation>
<sequence>MLDLGTDLTEKQQIDLEPLRYVCWTGEGLHPADVLHLGDHVNRIAAEDPRPEHLLINAIAHYIDATPLKVRLCTQIASFLDTARMRAAVTGEVFVCFTVLRALACNHERSPLTERQRWRTLERLMKAPAARTSGRVTSTAYRKAIHGYPIPNSTHTITPAHVYRLISRSEDFRQAAMDALNSRPEWVRAQAARRRRTLTTTGQNGR</sequence>
<organism evidence="1 2">
    <name type="scientific">Streptomyces violaceusniger (strain Tu 4113)</name>
    <dbReference type="NCBI Taxonomy" id="653045"/>
    <lineage>
        <taxon>Bacteria</taxon>
        <taxon>Bacillati</taxon>
        <taxon>Actinomycetota</taxon>
        <taxon>Actinomycetes</taxon>
        <taxon>Kitasatosporales</taxon>
        <taxon>Streptomycetaceae</taxon>
        <taxon>Streptomyces</taxon>
        <taxon>Streptomyces violaceusniger group</taxon>
    </lineage>
</organism>
<reference evidence="1" key="1">
    <citation type="submission" date="2011-08" db="EMBL/GenBank/DDBJ databases">
        <title>Complete sequence of plasmid 2 of Streptomyces violaceusniger Tu 4113.</title>
        <authorList>
            <consortium name="US DOE Joint Genome Institute"/>
            <person name="Lucas S."/>
            <person name="Han J."/>
            <person name="Lapidus A."/>
            <person name="Cheng J.-F."/>
            <person name="Goodwin L."/>
            <person name="Pitluck S."/>
            <person name="Peters L."/>
            <person name="Ivanova N."/>
            <person name="Daligault H."/>
            <person name="Detter J.C."/>
            <person name="Han C."/>
            <person name="Tapia R."/>
            <person name="Land M."/>
            <person name="Hauser L."/>
            <person name="Kyrpides N."/>
            <person name="Ivanova N."/>
            <person name="Pagani I."/>
            <person name="Hagen A."/>
            <person name="Katz L."/>
            <person name="Fiedler H.-P."/>
            <person name="Keasling J."/>
            <person name="Fortman J."/>
            <person name="Woyke T."/>
        </authorList>
    </citation>
    <scope>NUCLEOTIDE SEQUENCE [LARGE SCALE GENOMIC DNA]</scope>
    <source>
        <strain evidence="1">Tu 4113</strain>
        <plasmid evidence="1">pSTRVI02</plasmid>
    </source>
</reference>
<dbReference type="EMBL" id="CP002996">
    <property type="protein sequence ID" value="AEM88927.1"/>
    <property type="molecule type" value="Genomic_DNA"/>
</dbReference>
<name>G2PHX6_STRV4</name>
<keyword evidence="1" id="KW-0614">Plasmid</keyword>